<dbReference type="GO" id="GO:0035999">
    <property type="term" value="P:tetrahydrofolate interconversion"/>
    <property type="evidence" value="ECO:0007669"/>
    <property type="project" value="UniProtKB-UniPathway"/>
</dbReference>
<evidence type="ECO:0000313" key="5">
    <source>
        <dbReference type="EMBL" id="KJB76658.1"/>
    </source>
</evidence>
<accession>A0A0D2TLX6</accession>
<dbReference type="Gramene" id="KJB76658">
    <property type="protein sequence ID" value="KJB76658"/>
    <property type="gene ID" value="B456_012G098500"/>
</dbReference>
<evidence type="ECO:0000313" key="6">
    <source>
        <dbReference type="Proteomes" id="UP000032304"/>
    </source>
</evidence>
<dbReference type="UniPathway" id="UPA00193"/>
<dbReference type="GO" id="GO:0019264">
    <property type="term" value="P:glycine biosynthetic process from serine"/>
    <property type="evidence" value="ECO:0007669"/>
    <property type="project" value="TreeGrafter"/>
</dbReference>
<evidence type="ECO:0000256" key="3">
    <source>
        <dbReference type="ARBA" id="ARBA00022898"/>
    </source>
</evidence>
<proteinExistence type="predicted"/>
<dbReference type="AlphaFoldDB" id="A0A0D2TLX6"/>
<dbReference type="Gene3D" id="3.40.640.10">
    <property type="entry name" value="Type I PLP-dependent aspartate aminotransferase-like (Major domain)"/>
    <property type="match status" value="1"/>
</dbReference>
<name>A0A0D2TLX6_GOSRA</name>
<dbReference type="OMA" id="RPKILIY"/>
<dbReference type="eggNOG" id="KOG2467">
    <property type="taxonomic scope" value="Eukaryota"/>
</dbReference>
<dbReference type="InterPro" id="IPR049943">
    <property type="entry name" value="Ser_HO-MeTrfase-like"/>
</dbReference>
<dbReference type="SUPFAM" id="SSF53383">
    <property type="entry name" value="PLP-dependent transferases"/>
    <property type="match status" value="1"/>
</dbReference>
<comment type="cofactor">
    <cofactor evidence="2">
        <name>pyridoxal 5'-phosphate</name>
        <dbReference type="ChEBI" id="CHEBI:597326"/>
    </cofactor>
</comment>
<sequence>MGLDTPSGGNTSHGYYIPHGRKVSSASIFFESLPYKVNPQTGYIDYEKLEERALDFRPKILIYGGSSYSREWDYGSYLVPELKTRIKKYFEGDEEALPSVLEAILRRKLAGKHEETDDELMDELEVQPRDDVDDEEFESDFDNLYSTDEEILAMFLMK</sequence>
<dbReference type="PANTHER" id="PTHR11680">
    <property type="entry name" value="SERINE HYDROXYMETHYLTRANSFERASE"/>
    <property type="match status" value="1"/>
</dbReference>
<dbReference type="InterPro" id="IPR039429">
    <property type="entry name" value="SHMT-like_dom"/>
</dbReference>
<evidence type="ECO:0000256" key="1">
    <source>
        <dbReference type="ARBA" id="ARBA00001528"/>
    </source>
</evidence>
<dbReference type="EMBL" id="CM001751">
    <property type="protein sequence ID" value="KJB76658.1"/>
    <property type="molecule type" value="Genomic_DNA"/>
</dbReference>
<comment type="catalytic activity">
    <reaction evidence="1">
        <text>(6R)-5,10-methylene-5,6,7,8-tetrahydrofolate + glycine + H2O = (6S)-5,6,7,8-tetrahydrofolate + L-serine</text>
        <dbReference type="Rhea" id="RHEA:15481"/>
        <dbReference type="ChEBI" id="CHEBI:15377"/>
        <dbReference type="ChEBI" id="CHEBI:15636"/>
        <dbReference type="ChEBI" id="CHEBI:33384"/>
        <dbReference type="ChEBI" id="CHEBI:57305"/>
        <dbReference type="ChEBI" id="CHEBI:57453"/>
        <dbReference type="EC" id="2.1.2.1"/>
    </reaction>
</comment>
<evidence type="ECO:0000259" key="4">
    <source>
        <dbReference type="Pfam" id="PF00464"/>
    </source>
</evidence>
<dbReference type="InterPro" id="IPR015424">
    <property type="entry name" value="PyrdxlP-dep_Trfase"/>
</dbReference>
<protein>
    <recommendedName>
        <fullName evidence="4">Serine hydroxymethyltransferase-like domain-containing protein</fullName>
    </recommendedName>
</protein>
<dbReference type="InterPro" id="IPR015421">
    <property type="entry name" value="PyrdxlP-dep_Trfase_major"/>
</dbReference>
<dbReference type="PANTHER" id="PTHR11680:SF45">
    <property type="entry name" value="SERINE HYDROXYMETHYLTRANSFERASE"/>
    <property type="match status" value="1"/>
</dbReference>
<gene>
    <name evidence="5" type="ORF">B456_012G098500</name>
</gene>
<dbReference type="GO" id="GO:0030170">
    <property type="term" value="F:pyridoxal phosphate binding"/>
    <property type="evidence" value="ECO:0007669"/>
    <property type="project" value="TreeGrafter"/>
</dbReference>
<dbReference type="STRING" id="29730.A0A0D2TLX6"/>
<dbReference type="GO" id="GO:0005739">
    <property type="term" value="C:mitochondrion"/>
    <property type="evidence" value="ECO:0007669"/>
    <property type="project" value="TreeGrafter"/>
</dbReference>
<reference evidence="5 6" key="1">
    <citation type="journal article" date="2012" name="Nature">
        <title>Repeated polyploidization of Gossypium genomes and the evolution of spinnable cotton fibres.</title>
        <authorList>
            <person name="Paterson A.H."/>
            <person name="Wendel J.F."/>
            <person name="Gundlach H."/>
            <person name="Guo H."/>
            <person name="Jenkins J."/>
            <person name="Jin D."/>
            <person name="Llewellyn D."/>
            <person name="Showmaker K.C."/>
            <person name="Shu S."/>
            <person name="Udall J."/>
            <person name="Yoo M.J."/>
            <person name="Byers R."/>
            <person name="Chen W."/>
            <person name="Doron-Faigenboim A."/>
            <person name="Duke M.V."/>
            <person name="Gong L."/>
            <person name="Grimwood J."/>
            <person name="Grover C."/>
            <person name="Grupp K."/>
            <person name="Hu G."/>
            <person name="Lee T.H."/>
            <person name="Li J."/>
            <person name="Lin L."/>
            <person name="Liu T."/>
            <person name="Marler B.S."/>
            <person name="Page J.T."/>
            <person name="Roberts A.W."/>
            <person name="Romanel E."/>
            <person name="Sanders W.S."/>
            <person name="Szadkowski E."/>
            <person name="Tan X."/>
            <person name="Tang H."/>
            <person name="Xu C."/>
            <person name="Wang J."/>
            <person name="Wang Z."/>
            <person name="Zhang D."/>
            <person name="Zhang L."/>
            <person name="Ashrafi H."/>
            <person name="Bedon F."/>
            <person name="Bowers J.E."/>
            <person name="Brubaker C.L."/>
            <person name="Chee P.W."/>
            <person name="Das S."/>
            <person name="Gingle A.R."/>
            <person name="Haigler C.H."/>
            <person name="Harker D."/>
            <person name="Hoffmann L.V."/>
            <person name="Hovav R."/>
            <person name="Jones D.C."/>
            <person name="Lemke C."/>
            <person name="Mansoor S."/>
            <person name="ur Rahman M."/>
            <person name="Rainville L.N."/>
            <person name="Rambani A."/>
            <person name="Reddy U.K."/>
            <person name="Rong J.K."/>
            <person name="Saranga Y."/>
            <person name="Scheffler B.E."/>
            <person name="Scheffler J.A."/>
            <person name="Stelly D.M."/>
            <person name="Triplett B.A."/>
            <person name="Van Deynze A."/>
            <person name="Vaslin M.F."/>
            <person name="Waghmare V.N."/>
            <person name="Walford S.A."/>
            <person name="Wright R.J."/>
            <person name="Zaki E.A."/>
            <person name="Zhang T."/>
            <person name="Dennis E.S."/>
            <person name="Mayer K.F."/>
            <person name="Peterson D.G."/>
            <person name="Rokhsar D.S."/>
            <person name="Wang X."/>
            <person name="Schmutz J."/>
        </authorList>
    </citation>
    <scope>NUCLEOTIDE SEQUENCE [LARGE SCALE GENOMIC DNA]</scope>
</reference>
<feature type="domain" description="Serine hydroxymethyltransferase-like" evidence="4">
    <location>
        <begin position="1"/>
        <end position="75"/>
    </location>
</feature>
<dbReference type="Pfam" id="PF00464">
    <property type="entry name" value="SHMT"/>
    <property type="match status" value="1"/>
</dbReference>
<keyword evidence="3" id="KW-0663">Pyridoxal phosphate</keyword>
<organism evidence="5 6">
    <name type="scientific">Gossypium raimondii</name>
    <name type="common">Peruvian cotton</name>
    <name type="synonym">Gossypium klotzschianum subsp. raimondii</name>
    <dbReference type="NCBI Taxonomy" id="29730"/>
    <lineage>
        <taxon>Eukaryota</taxon>
        <taxon>Viridiplantae</taxon>
        <taxon>Streptophyta</taxon>
        <taxon>Embryophyta</taxon>
        <taxon>Tracheophyta</taxon>
        <taxon>Spermatophyta</taxon>
        <taxon>Magnoliopsida</taxon>
        <taxon>eudicotyledons</taxon>
        <taxon>Gunneridae</taxon>
        <taxon>Pentapetalae</taxon>
        <taxon>rosids</taxon>
        <taxon>malvids</taxon>
        <taxon>Malvales</taxon>
        <taxon>Malvaceae</taxon>
        <taxon>Malvoideae</taxon>
        <taxon>Gossypium</taxon>
    </lineage>
</organism>
<dbReference type="GO" id="GO:0004372">
    <property type="term" value="F:glycine hydroxymethyltransferase activity"/>
    <property type="evidence" value="ECO:0007669"/>
    <property type="project" value="UniProtKB-EC"/>
</dbReference>
<evidence type="ECO:0000256" key="2">
    <source>
        <dbReference type="ARBA" id="ARBA00001933"/>
    </source>
</evidence>
<dbReference type="Proteomes" id="UP000032304">
    <property type="component" value="Chromosome 12"/>
</dbReference>
<keyword evidence="6" id="KW-1185">Reference proteome</keyword>